<organism evidence="2 3">
    <name type="scientific">Gonium pectorale</name>
    <name type="common">Green alga</name>
    <dbReference type="NCBI Taxonomy" id="33097"/>
    <lineage>
        <taxon>Eukaryota</taxon>
        <taxon>Viridiplantae</taxon>
        <taxon>Chlorophyta</taxon>
        <taxon>core chlorophytes</taxon>
        <taxon>Chlorophyceae</taxon>
        <taxon>CS clade</taxon>
        <taxon>Chlamydomonadales</taxon>
        <taxon>Volvocaceae</taxon>
        <taxon>Gonium</taxon>
    </lineage>
</organism>
<protein>
    <recommendedName>
        <fullName evidence="4">Sulfotransferase</fullName>
    </recommendedName>
</protein>
<dbReference type="STRING" id="33097.A0A150G9D2"/>
<dbReference type="SUPFAM" id="SSF52540">
    <property type="entry name" value="P-loop containing nucleoside triphosphate hydrolases"/>
    <property type="match status" value="1"/>
</dbReference>
<dbReference type="PANTHER" id="PTHR36978:SF4">
    <property type="entry name" value="P-LOOP CONTAINING NUCLEOSIDE TRIPHOSPHATE HYDROLASE PROTEIN"/>
    <property type="match status" value="1"/>
</dbReference>
<evidence type="ECO:0000256" key="1">
    <source>
        <dbReference type="SAM" id="Phobius"/>
    </source>
</evidence>
<dbReference type="PANTHER" id="PTHR36978">
    <property type="entry name" value="P-LOOP CONTAINING NUCLEOTIDE TRIPHOSPHATE HYDROLASE"/>
    <property type="match status" value="1"/>
</dbReference>
<dbReference type="OrthoDB" id="408152at2759"/>
<proteinExistence type="predicted"/>
<sequence>MADIEVLGAGFGRTGTLSLSLALNTLGYKTHHMKEVVGNPAQGAAWLQATRDRAAGRPIDLRAILAGYTAAVDWPAVGFLHELLELYPQAKVVLTIRDFDSWYESARTTIFAINQAAQAIKPPFYLAPFFRDLTNMFSMAYELVFEQAFGGRFNDKEAARQVYEAHLAEVRRLVPKERLLEFSVADGWGPLCDFLGKPVPEEPFPRANDRAQFTKLAQVIRRNAARLRLLFAASNAAAVAGIAAAVALAVNLLRH</sequence>
<dbReference type="InterPro" id="IPR027417">
    <property type="entry name" value="P-loop_NTPase"/>
</dbReference>
<feature type="transmembrane region" description="Helical" evidence="1">
    <location>
        <begin position="229"/>
        <end position="253"/>
    </location>
</feature>
<gene>
    <name evidence="2" type="ORF">GPECTOR_43g893</name>
</gene>
<dbReference type="EMBL" id="LSYV01000044">
    <property type="protein sequence ID" value="KXZ46457.1"/>
    <property type="molecule type" value="Genomic_DNA"/>
</dbReference>
<evidence type="ECO:0008006" key="4">
    <source>
        <dbReference type="Google" id="ProtNLM"/>
    </source>
</evidence>
<keyword evidence="1" id="KW-0472">Membrane</keyword>
<keyword evidence="1" id="KW-1133">Transmembrane helix</keyword>
<keyword evidence="1" id="KW-0812">Transmembrane</keyword>
<reference evidence="3" key="1">
    <citation type="journal article" date="2016" name="Nat. Commun.">
        <title>The Gonium pectorale genome demonstrates co-option of cell cycle regulation during the evolution of multicellularity.</title>
        <authorList>
            <person name="Hanschen E.R."/>
            <person name="Marriage T.N."/>
            <person name="Ferris P.J."/>
            <person name="Hamaji T."/>
            <person name="Toyoda A."/>
            <person name="Fujiyama A."/>
            <person name="Neme R."/>
            <person name="Noguchi H."/>
            <person name="Minakuchi Y."/>
            <person name="Suzuki M."/>
            <person name="Kawai-Toyooka H."/>
            <person name="Smith D.R."/>
            <person name="Sparks H."/>
            <person name="Anderson J."/>
            <person name="Bakaric R."/>
            <person name="Luria V."/>
            <person name="Karger A."/>
            <person name="Kirschner M.W."/>
            <person name="Durand P.M."/>
            <person name="Michod R.E."/>
            <person name="Nozaki H."/>
            <person name="Olson B.J."/>
        </authorList>
    </citation>
    <scope>NUCLEOTIDE SEQUENCE [LARGE SCALE GENOMIC DNA]</scope>
    <source>
        <strain evidence="3">NIES-2863</strain>
    </source>
</reference>
<evidence type="ECO:0000313" key="2">
    <source>
        <dbReference type="EMBL" id="KXZ46457.1"/>
    </source>
</evidence>
<evidence type="ECO:0000313" key="3">
    <source>
        <dbReference type="Proteomes" id="UP000075714"/>
    </source>
</evidence>
<dbReference type="AlphaFoldDB" id="A0A150G9D2"/>
<dbReference type="Proteomes" id="UP000075714">
    <property type="component" value="Unassembled WGS sequence"/>
</dbReference>
<keyword evidence="3" id="KW-1185">Reference proteome</keyword>
<dbReference type="Pfam" id="PF17784">
    <property type="entry name" value="Sulfotransfer_4"/>
    <property type="match status" value="1"/>
</dbReference>
<name>A0A150G9D2_GONPE</name>
<dbReference type="InterPro" id="IPR040632">
    <property type="entry name" value="Sulfotransfer_4"/>
</dbReference>
<accession>A0A150G9D2</accession>
<comment type="caution">
    <text evidence="2">The sequence shown here is derived from an EMBL/GenBank/DDBJ whole genome shotgun (WGS) entry which is preliminary data.</text>
</comment>
<dbReference type="Gene3D" id="3.40.50.300">
    <property type="entry name" value="P-loop containing nucleotide triphosphate hydrolases"/>
    <property type="match status" value="1"/>
</dbReference>